<dbReference type="SUPFAM" id="SSF54928">
    <property type="entry name" value="RNA-binding domain, RBD"/>
    <property type="match status" value="1"/>
</dbReference>
<keyword evidence="6" id="KW-1185">Reference proteome</keyword>
<evidence type="ECO:0000256" key="3">
    <source>
        <dbReference type="SAM" id="MobiDB-lite"/>
    </source>
</evidence>
<dbReference type="Gene3D" id="3.30.70.330">
    <property type="match status" value="1"/>
</dbReference>
<feature type="region of interest" description="Disordered" evidence="3">
    <location>
        <begin position="184"/>
        <end position="228"/>
    </location>
</feature>
<dbReference type="InterPro" id="IPR052462">
    <property type="entry name" value="SLIRP/GR-RBP-like"/>
</dbReference>
<dbReference type="InterPro" id="IPR000504">
    <property type="entry name" value="RRM_dom"/>
</dbReference>
<accession>A0A540MWW1</accession>
<reference evidence="5 6" key="1">
    <citation type="journal article" date="2019" name="G3 (Bethesda)">
        <title>Sequencing of a Wild Apple (Malus baccata) Genome Unravels the Differences Between Cultivated and Wild Apple Species Regarding Disease Resistance and Cold Tolerance.</title>
        <authorList>
            <person name="Chen X."/>
        </authorList>
    </citation>
    <scope>NUCLEOTIDE SEQUENCE [LARGE SCALE GENOMIC DNA]</scope>
    <source>
        <strain evidence="6">cv. Shandingzi</strain>
        <tissue evidence="5">Leaves</tissue>
    </source>
</reference>
<comment type="caution">
    <text evidence="5">The sequence shown here is derived from an EMBL/GenBank/DDBJ whole genome shotgun (WGS) entry which is preliminary data.</text>
</comment>
<dbReference type="Proteomes" id="UP000315295">
    <property type="component" value="Unassembled WGS sequence"/>
</dbReference>
<dbReference type="PANTHER" id="PTHR48027">
    <property type="entry name" value="HETEROGENEOUS NUCLEAR RIBONUCLEOPROTEIN 87F-RELATED"/>
    <property type="match status" value="1"/>
</dbReference>
<dbReference type="PROSITE" id="PS50102">
    <property type="entry name" value="RRM"/>
    <property type="match status" value="1"/>
</dbReference>
<dbReference type="Pfam" id="PF00076">
    <property type="entry name" value="RRM_1"/>
    <property type="match status" value="1"/>
</dbReference>
<dbReference type="InterPro" id="IPR012677">
    <property type="entry name" value="Nucleotide-bd_a/b_plait_sf"/>
</dbReference>
<feature type="domain" description="RRM" evidence="4">
    <location>
        <begin position="54"/>
        <end position="135"/>
    </location>
</feature>
<protein>
    <recommendedName>
        <fullName evidence="4">RRM domain-containing protein</fullName>
    </recommendedName>
</protein>
<organism evidence="5 6">
    <name type="scientific">Malus baccata</name>
    <name type="common">Siberian crab apple</name>
    <name type="synonym">Pyrus baccata</name>
    <dbReference type="NCBI Taxonomy" id="106549"/>
    <lineage>
        <taxon>Eukaryota</taxon>
        <taxon>Viridiplantae</taxon>
        <taxon>Streptophyta</taxon>
        <taxon>Embryophyta</taxon>
        <taxon>Tracheophyta</taxon>
        <taxon>Spermatophyta</taxon>
        <taxon>Magnoliopsida</taxon>
        <taxon>eudicotyledons</taxon>
        <taxon>Gunneridae</taxon>
        <taxon>Pentapetalae</taxon>
        <taxon>rosids</taxon>
        <taxon>fabids</taxon>
        <taxon>Rosales</taxon>
        <taxon>Rosaceae</taxon>
        <taxon>Amygdaloideae</taxon>
        <taxon>Maleae</taxon>
        <taxon>Malus</taxon>
    </lineage>
</organism>
<sequence>MVVEARHLNLFPSQLIPNRDMMNPIQGNGNLYKYPDWVRSAVIHQRSDGGGSAIDIYVGNVPFDISSDRLLSAFSAYREIEEGPPGFDKVTGKSKGFAFFVYNAEQGVRAALVEPLKNINGHQVACKLAINNKKSKPGGAQGTPDNSSVRPLQSSMPPGMYQGMPPQTCPYSSFLGGHQQLPVPSGNNFGGARYENNGQEVESKHGCPPTPLSKKRVCCRPPTCKSKE</sequence>
<dbReference type="GO" id="GO:0003723">
    <property type="term" value="F:RNA binding"/>
    <property type="evidence" value="ECO:0007669"/>
    <property type="project" value="UniProtKB-UniRule"/>
</dbReference>
<keyword evidence="1 2" id="KW-0694">RNA-binding</keyword>
<evidence type="ECO:0000256" key="2">
    <source>
        <dbReference type="PROSITE-ProRule" id="PRU00176"/>
    </source>
</evidence>
<feature type="compositionally biased region" description="Polar residues" evidence="3">
    <location>
        <begin position="143"/>
        <end position="155"/>
    </location>
</feature>
<feature type="region of interest" description="Disordered" evidence="3">
    <location>
        <begin position="134"/>
        <end position="161"/>
    </location>
</feature>
<dbReference type="STRING" id="106549.A0A540MWW1"/>
<dbReference type="InterPro" id="IPR035979">
    <property type="entry name" value="RBD_domain_sf"/>
</dbReference>
<dbReference type="EMBL" id="VIEB01000158">
    <property type="protein sequence ID" value="TQE03275.1"/>
    <property type="molecule type" value="Genomic_DNA"/>
</dbReference>
<evidence type="ECO:0000256" key="1">
    <source>
        <dbReference type="ARBA" id="ARBA00022884"/>
    </source>
</evidence>
<evidence type="ECO:0000259" key="4">
    <source>
        <dbReference type="PROSITE" id="PS50102"/>
    </source>
</evidence>
<proteinExistence type="predicted"/>
<evidence type="ECO:0000313" key="5">
    <source>
        <dbReference type="EMBL" id="TQE03275.1"/>
    </source>
</evidence>
<dbReference type="AlphaFoldDB" id="A0A540MWW1"/>
<dbReference type="SMART" id="SM00360">
    <property type="entry name" value="RRM"/>
    <property type="match status" value="1"/>
</dbReference>
<evidence type="ECO:0000313" key="6">
    <source>
        <dbReference type="Proteomes" id="UP000315295"/>
    </source>
</evidence>
<name>A0A540MWW1_MALBA</name>
<gene>
    <name evidence="5" type="ORF">C1H46_011087</name>
</gene>